<dbReference type="CDD" id="cd13148">
    <property type="entry name" value="MATE_like_3"/>
    <property type="match status" value="1"/>
</dbReference>
<comment type="subcellular location">
    <subcellularLocation>
        <location evidence="1">Cell inner membrane</location>
        <topology evidence="1">Multi-pass membrane protein</topology>
    </subcellularLocation>
</comment>
<evidence type="ECO:0000256" key="10">
    <source>
        <dbReference type="SAM" id="Phobius"/>
    </source>
</evidence>
<evidence type="ECO:0000313" key="11">
    <source>
        <dbReference type="EMBL" id="RZO10291.1"/>
    </source>
</evidence>
<dbReference type="Proteomes" id="UP000319023">
    <property type="component" value="Unassembled WGS sequence"/>
</dbReference>
<feature type="transmembrane region" description="Helical" evidence="10">
    <location>
        <begin position="319"/>
        <end position="341"/>
    </location>
</feature>
<accession>A0A520LQK1</accession>
<dbReference type="PANTHER" id="PTHR43298">
    <property type="entry name" value="MULTIDRUG RESISTANCE PROTEIN NORM-RELATED"/>
    <property type="match status" value="1"/>
</dbReference>
<dbReference type="PANTHER" id="PTHR43298:SF2">
    <property type="entry name" value="FMN_FAD EXPORTER YEEO-RELATED"/>
    <property type="match status" value="1"/>
</dbReference>
<dbReference type="GO" id="GO:0015297">
    <property type="term" value="F:antiporter activity"/>
    <property type="evidence" value="ECO:0007669"/>
    <property type="project" value="UniProtKB-KW"/>
</dbReference>
<evidence type="ECO:0000256" key="3">
    <source>
        <dbReference type="ARBA" id="ARBA00022449"/>
    </source>
</evidence>
<dbReference type="NCBIfam" id="TIGR00797">
    <property type="entry name" value="matE"/>
    <property type="match status" value="1"/>
</dbReference>
<feature type="transmembrane region" description="Helical" evidence="10">
    <location>
        <begin position="239"/>
        <end position="267"/>
    </location>
</feature>
<sequence length="448" mass="47669">MDKRTENMLKEPIFPLLVNMSAPNTIAFLVQAVVVLTEVWLIGRLGTSALAAVALAFPVIMLTQQMAFGALGGAVSSSLARSLGAGDKQRAEELLWHALFLAACGALFFLSVFYISGELLLQILGGKGELLEQAIAYCRVFLLGAIVIWLSGTLSAALRGIGNMRFPALLIIFGSGLQVTLAGGLILGWFGLPRLGIIGAPLAAILSGIFMSSAMLIKLSYFSQEVELTLKRLSLKKDLFADIFSVALPASLSPIFTVATILVLTAFVGQFGASALAGYGIGSRIEFLMIPLVFGIGTAMTTMVGTNMGAKNIHRAERIGWLGGSLAGFFSGIIGLLLAISADYWINFFTTDENAYEATKAYIQIVGLCFTFQGLGLSLYFASQGANAMKWPMIATGSRFILASLGGWLAVNYFSLGLNGVFYSAALAMTLYGLILVISLKLGAWRKN</sequence>
<keyword evidence="4" id="KW-1003">Cell membrane</keyword>
<feature type="transmembrane region" description="Helical" evidence="10">
    <location>
        <begin position="169"/>
        <end position="192"/>
    </location>
</feature>
<dbReference type="GO" id="GO:0006811">
    <property type="term" value="P:monoatomic ion transport"/>
    <property type="evidence" value="ECO:0007669"/>
    <property type="project" value="UniProtKB-KW"/>
</dbReference>
<evidence type="ECO:0000256" key="9">
    <source>
        <dbReference type="ARBA" id="ARBA00031636"/>
    </source>
</evidence>
<gene>
    <name evidence="11" type="ORF">EVB01_03085</name>
</gene>
<evidence type="ECO:0000256" key="4">
    <source>
        <dbReference type="ARBA" id="ARBA00022475"/>
    </source>
</evidence>
<evidence type="ECO:0000256" key="1">
    <source>
        <dbReference type="ARBA" id="ARBA00004429"/>
    </source>
</evidence>
<keyword evidence="5 10" id="KW-0812">Transmembrane</keyword>
<dbReference type="EMBL" id="SHBN01000060">
    <property type="protein sequence ID" value="RZO10291.1"/>
    <property type="molecule type" value="Genomic_DNA"/>
</dbReference>
<reference evidence="11 12" key="1">
    <citation type="submission" date="2019-02" db="EMBL/GenBank/DDBJ databases">
        <title>Prokaryotic population dynamics and viral predation in marine succession experiment using metagenomics: the confinement effect.</title>
        <authorList>
            <person name="Haro-Moreno J.M."/>
            <person name="Rodriguez-Valera F."/>
            <person name="Lopez-Perez M."/>
        </authorList>
    </citation>
    <scope>NUCLEOTIDE SEQUENCE [LARGE SCALE GENOMIC DNA]</scope>
    <source>
        <strain evidence="11">MED-G168</strain>
    </source>
</reference>
<protein>
    <recommendedName>
        <fullName evidence="9">Multidrug-efflux transporter</fullName>
    </recommendedName>
</protein>
<feature type="transmembrane region" description="Helical" evidence="10">
    <location>
        <begin position="94"/>
        <end position="114"/>
    </location>
</feature>
<dbReference type="PIRSF" id="PIRSF006603">
    <property type="entry name" value="DinF"/>
    <property type="match status" value="1"/>
</dbReference>
<name>A0A520LQK1_9GAMM</name>
<feature type="transmembrane region" description="Helical" evidence="10">
    <location>
        <begin position="49"/>
        <end position="73"/>
    </location>
</feature>
<feature type="transmembrane region" description="Helical" evidence="10">
    <location>
        <begin position="394"/>
        <end position="414"/>
    </location>
</feature>
<dbReference type="Pfam" id="PF01554">
    <property type="entry name" value="MatE"/>
    <property type="match status" value="2"/>
</dbReference>
<keyword evidence="6 10" id="KW-1133">Transmembrane helix</keyword>
<keyword evidence="3" id="KW-0050">Antiport</keyword>
<feature type="transmembrane region" description="Helical" evidence="10">
    <location>
        <begin position="287"/>
        <end position="307"/>
    </location>
</feature>
<feature type="transmembrane region" description="Helical" evidence="10">
    <location>
        <begin position="21"/>
        <end position="43"/>
    </location>
</feature>
<evidence type="ECO:0000256" key="6">
    <source>
        <dbReference type="ARBA" id="ARBA00022989"/>
    </source>
</evidence>
<keyword evidence="8 10" id="KW-0472">Membrane</keyword>
<dbReference type="GO" id="GO:0042910">
    <property type="term" value="F:xenobiotic transmembrane transporter activity"/>
    <property type="evidence" value="ECO:0007669"/>
    <property type="project" value="InterPro"/>
</dbReference>
<feature type="transmembrane region" description="Helical" evidence="10">
    <location>
        <begin position="134"/>
        <end position="157"/>
    </location>
</feature>
<feature type="transmembrane region" description="Helical" evidence="10">
    <location>
        <begin position="361"/>
        <end position="382"/>
    </location>
</feature>
<dbReference type="AlphaFoldDB" id="A0A520LQK1"/>
<evidence type="ECO:0000313" key="12">
    <source>
        <dbReference type="Proteomes" id="UP000319023"/>
    </source>
</evidence>
<keyword evidence="7" id="KW-0406">Ion transport</keyword>
<evidence type="ECO:0000256" key="7">
    <source>
        <dbReference type="ARBA" id="ARBA00023065"/>
    </source>
</evidence>
<keyword evidence="2" id="KW-0813">Transport</keyword>
<dbReference type="InterPro" id="IPR050222">
    <property type="entry name" value="MATE_MdtK"/>
</dbReference>
<dbReference type="GO" id="GO:0005886">
    <property type="term" value="C:plasma membrane"/>
    <property type="evidence" value="ECO:0007669"/>
    <property type="project" value="UniProtKB-SubCell"/>
</dbReference>
<feature type="transmembrane region" description="Helical" evidence="10">
    <location>
        <begin position="420"/>
        <end position="440"/>
    </location>
</feature>
<evidence type="ECO:0000256" key="5">
    <source>
        <dbReference type="ARBA" id="ARBA00022692"/>
    </source>
</evidence>
<proteinExistence type="predicted"/>
<feature type="transmembrane region" description="Helical" evidence="10">
    <location>
        <begin position="198"/>
        <end position="219"/>
    </location>
</feature>
<dbReference type="InterPro" id="IPR002528">
    <property type="entry name" value="MATE_fam"/>
</dbReference>
<comment type="caution">
    <text evidence="11">The sequence shown here is derived from an EMBL/GenBank/DDBJ whole genome shotgun (WGS) entry which is preliminary data.</text>
</comment>
<evidence type="ECO:0000256" key="2">
    <source>
        <dbReference type="ARBA" id="ARBA00022448"/>
    </source>
</evidence>
<evidence type="ECO:0000256" key="8">
    <source>
        <dbReference type="ARBA" id="ARBA00023136"/>
    </source>
</evidence>
<dbReference type="InterPro" id="IPR048279">
    <property type="entry name" value="MdtK-like"/>
</dbReference>
<organism evidence="11 12">
    <name type="scientific">SAR86 cluster bacterium</name>
    <dbReference type="NCBI Taxonomy" id="2030880"/>
    <lineage>
        <taxon>Bacteria</taxon>
        <taxon>Pseudomonadati</taxon>
        <taxon>Pseudomonadota</taxon>
        <taxon>Gammaproteobacteria</taxon>
        <taxon>SAR86 cluster</taxon>
    </lineage>
</organism>